<dbReference type="Gramene" id="Pp3c16_25860V3.3">
    <property type="protein sequence ID" value="Pp3c16_25860V3.3"/>
    <property type="gene ID" value="Pp3c16_25860"/>
</dbReference>
<accession>A0A2K1J9Z1</accession>
<dbReference type="Pfam" id="PF24981">
    <property type="entry name" value="Beta-prop_ATRN-LZTR1"/>
    <property type="match status" value="1"/>
</dbReference>
<dbReference type="Proteomes" id="UP000006727">
    <property type="component" value="Chromosome 16"/>
</dbReference>
<evidence type="ECO:0000313" key="4">
    <source>
        <dbReference type="EMBL" id="PNR38341.1"/>
    </source>
</evidence>
<reference evidence="5" key="3">
    <citation type="submission" date="2020-12" db="UniProtKB">
        <authorList>
            <consortium name="EnsemblPlants"/>
        </authorList>
    </citation>
    <scope>IDENTIFICATION</scope>
</reference>
<dbReference type="RefSeq" id="XP_024398808.1">
    <property type="nucleotide sequence ID" value="XM_024543040.2"/>
</dbReference>
<dbReference type="PaxDb" id="3218-PP1S4_483V6.1"/>
<dbReference type="OMA" id="WVEKAMI"/>
<dbReference type="OrthoDB" id="191037at2759"/>
<dbReference type="EnsemblPlants" id="Pp3c16_25860V3.3">
    <property type="protein sequence ID" value="Pp3c16_25860V3.3"/>
    <property type="gene ID" value="Pp3c16_25860"/>
</dbReference>
<dbReference type="InterPro" id="IPR006652">
    <property type="entry name" value="Kelch_1"/>
</dbReference>
<sequence length="425" mass="46530">MKGMGMESDAASVNYELQRLRRSVRTAKLLTLLLAFIVLALFIAIAAVGVSQAKKISNLNSLAHAQSVILGSGQSSLRNKADVTYGGSLFRGSGFWATKLPLPGPLADHSSVGVNESVYILGGQDKNGTVLDQVLKYDPVLHTYTQMAKMPGPRYRMGVTLLDNGKQDTIYVVGGRLNENVTVRDLYVYNIPTNTWTVAPAAPINASDNCAGSVGGKVYLIGGYDVDYKIPPANYEYDPAKNTWTQKPDMPTPRGDLMCVNFMGEVYALGGYYDPNFAANAFSDKVESFNPATNKWTIRPHMLTPRGDAGATVLPGNRIMVIGGEGHYRNNEQYKYPKHVNEVYYADDGIWVQKAFIPTARFRTTAASSGGLAYVFGGSDLCIDMKTCPSLNTNEVFLDVDHPHVYVYLKNQAYNDSLPQTIYPL</sequence>
<dbReference type="PANTHER" id="PTHR45632">
    <property type="entry name" value="LD33804P"/>
    <property type="match status" value="1"/>
</dbReference>
<evidence type="ECO:0000313" key="5">
    <source>
        <dbReference type="EnsemblPlants" id="Pp3c16_25860V3.1"/>
    </source>
</evidence>
<feature type="domain" description="Attractin/MKLN-like beta-propeller" evidence="3">
    <location>
        <begin position="118"/>
        <end position="379"/>
    </location>
</feature>
<dbReference type="EMBL" id="ABEU02000016">
    <property type="protein sequence ID" value="PNR38341.1"/>
    <property type="molecule type" value="Genomic_DNA"/>
</dbReference>
<keyword evidence="2" id="KW-0677">Repeat</keyword>
<dbReference type="SMR" id="A0A2K1J9Z1"/>
<dbReference type="SUPFAM" id="SSF117281">
    <property type="entry name" value="Kelch motif"/>
    <property type="match status" value="2"/>
</dbReference>
<dbReference type="STRING" id="3218.A0A2K1J9Z1"/>
<dbReference type="PANTHER" id="PTHR45632:SF3">
    <property type="entry name" value="KELCH-LIKE PROTEIN 32"/>
    <property type="match status" value="1"/>
</dbReference>
<organism evidence="4">
    <name type="scientific">Physcomitrium patens</name>
    <name type="common">Spreading-leaved earth moss</name>
    <name type="synonym">Physcomitrella patens</name>
    <dbReference type="NCBI Taxonomy" id="3218"/>
    <lineage>
        <taxon>Eukaryota</taxon>
        <taxon>Viridiplantae</taxon>
        <taxon>Streptophyta</taxon>
        <taxon>Embryophyta</taxon>
        <taxon>Bryophyta</taxon>
        <taxon>Bryophytina</taxon>
        <taxon>Bryopsida</taxon>
        <taxon>Funariidae</taxon>
        <taxon>Funariales</taxon>
        <taxon>Funariaceae</taxon>
        <taxon>Physcomitrium</taxon>
    </lineage>
</organism>
<dbReference type="GeneID" id="112293527"/>
<dbReference type="Gene3D" id="2.120.10.80">
    <property type="entry name" value="Kelch-type beta propeller"/>
    <property type="match status" value="2"/>
</dbReference>
<evidence type="ECO:0000256" key="2">
    <source>
        <dbReference type="ARBA" id="ARBA00022737"/>
    </source>
</evidence>
<evidence type="ECO:0000256" key="1">
    <source>
        <dbReference type="ARBA" id="ARBA00022441"/>
    </source>
</evidence>
<keyword evidence="1" id="KW-0880">Kelch repeat</keyword>
<dbReference type="SMART" id="SM00612">
    <property type="entry name" value="Kelch"/>
    <property type="match status" value="4"/>
</dbReference>
<dbReference type="InterPro" id="IPR056737">
    <property type="entry name" value="Beta-prop_ATRN-MKLN-like"/>
</dbReference>
<evidence type="ECO:0000259" key="3">
    <source>
        <dbReference type="Pfam" id="PF24981"/>
    </source>
</evidence>
<keyword evidence="6" id="KW-1185">Reference proteome</keyword>
<dbReference type="InterPro" id="IPR015915">
    <property type="entry name" value="Kelch-typ_b-propeller"/>
</dbReference>
<name>A0A2K1J9Z1_PHYPA</name>
<dbReference type="Gramene" id="Pp3c16_25860V3.1">
    <property type="protein sequence ID" value="Pp3c16_25860V3.1"/>
    <property type="gene ID" value="Pp3c16_25860"/>
</dbReference>
<reference evidence="4 6" key="2">
    <citation type="journal article" date="2018" name="Plant J.">
        <title>The Physcomitrella patens chromosome-scale assembly reveals moss genome structure and evolution.</title>
        <authorList>
            <person name="Lang D."/>
            <person name="Ullrich K.K."/>
            <person name="Murat F."/>
            <person name="Fuchs J."/>
            <person name="Jenkins J."/>
            <person name="Haas F.B."/>
            <person name="Piednoel M."/>
            <person name="Gundlach H."/>
            <person name="Van Bel M."/>
            <person name="Meyberg R."/>
            <person name="Vives C."/>
            <person name="Morata J."/>
            <person name="Symeonidi A."/>
            <person name="Hiss M."/>
            <person name="Muchero W."/>
            <person name="Kamisugi Y."/>
            <person name="Saleh O."/>
            <person name="Blanc G."/>
            <person name="Decker E.L."/>
            <person name="van Gessel N."/>
            <person name="Grimwood J."/>
            <person name="Hayes R.D."/>
            <person name="Graham S.W."/>
            <person name="Gunter L.E."/>
            <person name="McDaniel S.F."/>
            <person name="Hoernstein S.N.W."/>
            <person name="Larsson A."/>
            <person name="Li F.W."/>
            <person name="Perroud P.F."/>
            <person name="Phillips J."/>
            <person name="Ranjan P."/>
            <person name="Rokshar D.S."/>
            <person name="Rothfels C.J."/>
            <person name="Schneider L."/>
            <person name="Shu S."/>
            <person name="Stevenson D.W."/>
            <person name="Thummler F."/>
            <person name="Tillich M."/>
            <person name="Villarreal Aguilar J.C."/>
            <person name="Widiez T."/>
            <person name="Wong G.K."/>
            <person name="Wymore A."/>
            <person name="Zhang Y."/>
            <person name="Zimmer A.D."/>
            <person name="Quatrano R.S."/>
            <person name="Mayer K.F.X."/>
            <person name="Goodstein D."/>
            <person name="Casacuberta J.M."/>
            <person name="Vandepoele K."/>
            <person name="Reski R."/>
            <person name="Cuming A.C."/>
            <person name="Tuskan G.A."/>
            <person name="Maumus F."/>
            <person name="Salse J."/>
            <person name="Schmutz J."/>
            <person name="Rensing S.A."/>
        </authorList>
    </citation>
    <scope>NUCLEOTIDE SEQUENCE [LARGE SCALE GENOMIC DNA]</scope>
    <source>
        <strain evidence="5 6">cv. Gransden 2004</strain>
    </source>
</reference>
<gene>
    <name evidence="5" type="primary">LOC112293527</name>
    <name evidence="4" type="ORF">PHYPA_021452</name>
</gene>
<dbReference type="AlphaFoldDB" id="A0A2K1J9Z1"/>
<protein>
    <recommendedName>
        <fullName evidence="3">Attractin/MKLN-like beta-propeller domain-containing protein</fullName>
    </recommendedName>
</protein>
<proteinExistence type="predicted"/>
<reference evidence="4 6" key="1">
    <citation type="journal article" date="2008" name="Science">
        <title>The Physcomitrella genome reveals evolutionary insights into the conquest of land by plants.</title>
        <authorList>
            <person name="Rensing S."/>
            <person name="Lang D."/>
            <person name="Zimmer A."/>
            <person name="Terry A."/>
            <person name="Salamov A."/>
            <person name="Shapiro H."/>
            <person name="Nishiyama T."/>
            <person name="Perroud P.-F."/>
            <person name="Lindquist E."/>
            <person name="Kamisugi Y."/>
            <person name="Tanahashi T."/>
            <person name="Sakakibara K."/>
            <person name="Fujita T."/>
            <person name="Oishi K."/>
            <person name="Shin-I T."/>
            <person name="Kuroki Y."/>
            <person name="Toyoda A."/>
            <person name="Suzuki Y."/>
            <person name="Hashimoto A."/>
            <person name="Yamaguchi K."/>
            <person name="Sugano A."/>
            <person name="Kohara Y."/>
            <person name="Fujiyama A."/>
            <person name="Anterola A."/>
            <person name="Aoki S."/>
            <person name="Ashton N."/>
            <person name="Barbazuk W.B."/>
            <person name="Barker E."/>
            <person name="Bennetzen J."/>
            <person name="Bezanilla M."/>
            <person name="Blankenship R."/>
            <person name="Cho S.H."/>
            <person name="Dutcher S."/>
            <person name="Estelle M."/>
            <person name="Fawcett J.A."/>
            <person name="Gundlach H."/>
            <person name="Hanada K."/>
            <person name="Heyl A."/>
            <person name="Hicks K.A."/>
            <person name="Hugh J."/>
            <person name="Lohr M."/>
            <person name="Mayer K."/>
            <person name="Melkozernov A."/>
            <person name="Murata T."/>
            <person name="Nelson D."/>
            <person name="Pils B."/>
            <person name="Prigge M."/>
            <person name="Reiss B."/>
            <person name="Renner T."/>
            <person name="Rombauts S."/>
            <person name="Rushton P."/>
            <person name="Sanderfoot A."/>
            <person name="Schween G."/>
            <person name="Shiu S.-H."/>
            <person name="Stueber K."/>
            <person name="Theodoulou F.L."/>
            <person name="Tu H."/>
            <person name="Van de Peer Y."/>
            <person name="Verrier P.J."/>
            <person name="Waters E."/>
            <person name="Wood A."/>
            <person name="Yang L."/>
            <person name="Cove D."/>
            <person name="Cuming A."/>
            <person name="Hasebe M."/>
            <person name="Lucas S."/>
            <person name="Mishler D.B."/>
            <person name="Reski R."/>
            <person name="Grigoriev I."/>
            <person name="Quatrano R.S."/>
            <person name="Boore J.L."/>
        </authorList>
    </citation>
    <scope>NUCLEOTIDE SEQUENCE [LARGE SCALE GENOMIC DNA]</scope>
    <source>
        <strain evidence="5 6">cv. Gransden 2004</strain>
    </source>
</reference>
<evidence type="ECO:0000313" key="6">
    <source>
        <dbReference type="Proteomes" id="UP000006727"/>
    </source>
</evidence>
<dbReference type="EnsemblPlants" id="Pp3c16_25860V3.1">
    <property type="protein sequence ID" value="Pp3c16_25860V3.1"/>
    <property type="gene ID" value="Pp3c16_25860"/>
</dbReference>
<dbReference type="KEGG" id="ppp:112293527"/>